<dbReference type="EMBL" id="RRCH01000017">
    <property type="protein sequence ID" value="RRJ31008.1"/>
    <property type="molecule type" value="Genomic_DNA"/>
</dbReference>
<organism evidence="2 3">
    <name type="scientific">Halocatena pleomorpha</name>
    <dbReference type="NCBI Taxonomy" id="1785090"/>
    <lineage>
        <taxon>Archaea</taxon>
        <taxon>Methanobacteriati</taxon>
        <taxon>Methanobacteriota</taxon>
        <taxon>Stenosarchaea group</taxon>
        <taxon>Halobacteria</taxon>
        <taxon>Halobacteriales</taxon>
        <taxon>Natronomonadaceae</taxon>
        <taxon>Halocatena</taxon>
    </lineage>
</organism>
<dbReference type="OrthoDB" id="198094at2157"/>
<dbReference type="GO" id="GO:0016075">
    <property type="term" value="P:rRNA catabolic process"/>
    <property type="evidence" value="ECO:0007669"/>
    <property type="project" value="TreeGrafter"/>
</dbReference>
<dbReference type="InterPro" id="IPR029060">
    <property type="entry name" value="PIN-like_dom_sf"/>
</dbReference>
<dbReference type="AlphaFoldDB" id="A0A3P3RDH7"/>
<comment type="caution">
    <text evidence="2">The sequence shown here is derived from an EMBL/GenBank/DDBJ whole genome shotgun (WGS) entry which is preliminary data.</text>
</comment>
<dbReference type="InterPro" id="IPR002716">
    <property type="entry name" value="PIN_dom"/>
</dbReference>
<dbReference type="PANTHER" id="PTHR42188">
    <property type="entry name" value="23S RRNA-SPECIFIC ENDONUCLEASE VAPC20"/>
    <property type="match status" value="1"/>
</dbReference>
<dbReference type="Pfam" id="PF01850">
    <property type="entry name" value="PIN"/>
    <property type="match status" value="1"/>
</dbReference>
<protein>
    <submittedName>
        <fullName evidence="2">PIN domain-containing protein</fullName>
    </submittedName>
</protein>
<evidence type="ECO:0000313" key="3">
    <source>
        <dbReference type="Proteomes" id="UP000282322"/>
    </source>
</evidence>
<dbReference type="RefSeq" id="WP_124954664.1">
    <property type="nucleotide sequence ID" value="NZ_RRCH01000017.1"/>
</dbReference>
<gene>
    <name evidence="2" type="ORF">EIK79_08330</name>
</gene>
<dbReference type="PANTHER" id="PTHR42188:SF1">
    <property type="entry name" value="23S RRNA-SPECIFIC ENDONUCLEASE VAPC20"/>
    <property type="match status" value="1"/>
</dbReference>
<dbReference type="GO" id="GO:0004521">
    <property type="term" value="F:RNA endonuclease activity"/>
    <property type="evidence" value="ECO:0007669"/>
    <property type="project" value="InterPro"/>
</dbReference>
<dbReference type="Gene3D" id="3.40.50.1010">
    <property type="entry name" value="5'-nuclease"/>
    <property type="match status" value="1"/>
</dbReference>
<feature type="domain" description="PIN" evidence="1">
    <location>
        <begin position="12"/>
        <end position="140"/>
    </location>
</feature>
<dbReference type="Proteomes" id="UP000282322">
    <property type="component" value="Unassembled WGS sequence"/>
</dbReference>
<proteinExistence type="predicted"/>
<dbReference type="InterPro" id="IPR039018">
    <property type="entry name" value="VapC20-like"/>
</dbReference>
<keyword evidence="3" id="KW-1185">Reference proteome</keyword>
<sequence>MSRDRAASTPLFVDTGAFYAWFSSADDHHRRATAVFEHIKAGELPYQPIYTSRYVVSELVTLILYRVDHSSALSAFDTINQSDTFNVLPVDHELFMAARAQLERYNDHNISLTDHISGVLAKEYSIERIFAFDSDFRTLGFTVVPGDTGEP</sequence>
<accession>A0A3P3RDH7</accession>
<evidence type="ECO:0000313" key="2">
    <source>
        <dbReference type="EMBL" id="RRJ31008.1"/>
    </source>
</evidence>
<evidence type="ECO:0000259" key="1">
    <source>
        <dbReference type="Pfam" id="PF01850"/>
    </source>
</evidence>
<reference evidence="2 3" key="1">
    <citation type="submission" date="2018-11" db="EMBL/GenBank/DDBJ databases">
        <title>Taxonoimc description of Halomarina strain SPP-AMP-1.</title>
        <authorList>
            <person name="Pal Y."/>
            <person name="Srinivasana K."/>
            <person name="Verma A."/>
            <person name="Kumar P."/>
        </authorList>
    </citation>
    <scope>NUCLEOTIDE SEQUENCE [LARGE SCALE GENOMIC DNA]</scope>
    <source>
        <strain evidence="2 3">SPP-AMP-1</strain>
    </source>
</reference>
<dbReference type="SUPFAM" id="SSF88723">
    <property type="entry name" value="PIN domain-like"/>
    <property type="match status" value="1"/>
</dbReference>
<name>A0A3P3RDH7_9EURY</name>